<feature type="domain" description="GFO/IDH/MocA-like oxidoreductase" evidence="2">
    <location>
        <begin position="130"/>
        <end position="263"/>
    </location>
</feature>
<dbReference type="RefSeq" id="WP_068834148.1">
    <property type="nucleotide sequence ID" value="NZ_JBHSMX010000023.1"/>
</dbReference>
<evidence type="ECO:0000313" key="3">
    <source>
        <dbReference type="EMBL" id="MFC5522139.1"/>
    </source>
</evidence>
<dbReference type="SUPFAM" id="SSF55347">
    <property type="entry name" value="Glyceraldehyde-3-phosphate dehydrogenase-like, C-terminal domain"/>
    <property type="match status" value="1"/>
</dbReference>
<name>A0ABW0QD47_9BURK</name>
<dbReference type="Pfam" id="PF01408">
    <property type="entry name" value="GFO_IDH_MocA"/>
    <property type="match status" value="1"/>
</dbReference>
<dbReference type="InterPro" id="IPR055170">
    <property type="entry name" value="GFO_IDH_MocA-like_dom"/>
</dbReference>
<dbReference type="InterPro" id="IPR000683">
    <property type="entry name" value="Gfo/Idh/MocA-like_OxRdtase_N"/>
</dbReference>
<evidence type="ECO:0000259" key="1">
    <source>
        <dbReference type="Pfam" id="PF01408"/>
    </source>
</evidence>
<organism evidence="3 4">
    <name type="scientific">Polaromonas jejuensis</name>
    <dbReference type="NCBI Taxonomy" id="457502"/>
    <lineage>
        <taxon>Bacteria</taxon>
        <taxon>Pseudomonadati</taxon>
        <taxon>Pseudomonadota</taxon>
        <taxon>Betaproteobacteria</taxon>
        <taxon>Burkholderiales</taxon>
        <taxon>Comamonadaceae</taxon>
        <taxon>Polaromonas</taxon>
    </lineage>
</organism>
<comment type="caution">
    <text evidence="3">The sequence shown here is derived from an EMBL/GenBank/DDBJ whole genome shotgun (WGS) entry which is preliminary data.</text>
</comment>
<dbReference type="InterPro" id="IPR051450">
    <property type="entry name" value="Gfo/Idh/MocA_Oxidoreductases"/>
</dbReference>
<proteinExistence type="predicted"/>
<evidence type="ECO:0000313" key="4">
    <source>
        <dbReference type="Proteomes" id="UP001596084"/>
    </source>
</evidence>
<accession>A0ABW0QD47</accession>
<dbReference type="PANTHER" id="PTHR43377:SF8">
    <property type="entry name" value="BLR3664 PROTEIN"/>
    <property type="match status" value="1"/>
</dbReference>
<dbReference type="Proteomes" id="UP001596084">
    <property type="component" value="Unassembled WGS sequence"/>
</dbReference>
<protein>
    <submittedName>
        <fullName evidence="3">Gfo/Idh/MocA family protein</fullName>
    </submittedName>
</protein>
<dbReference type="PANTHER" id="PTHR43377">
    <property type="entry name" value="BILIVERDIN REDUCTASE A"/>
    <property type="match status" value="1"/>
</dbReference>
<dbReference type="Pfam" id="PF22725">
    <property type="entry name" value="GFO_IDH_MocA_C3"/>
    <property type="match status" value="1"/>
</dbReference>
<dbReference type="Gene3D" id="3.30.360.10">
    <property type="entry name" value="Dihydrodipicolinate Reductase, domain 2"/>
    <property type="match status" value="1"/>
</dbReference>
<dbReference type="SUPFAM" id="SSF51735">
    <property type="entry name" value="NAD(P)-binding Rossmann-fold domains"/>
    <property type="match status" value="1"/>
</dbReference>
<gene>
    <name evidence="3" type="ORF">ACFPP7_14650</name>
</gene>
<dbReference type="EMBL" id="JBHSMX010000023">
    <property type="protein sequence ID" value="MFC5522139.1"/>
    <property type="molecule type" value="Genomic_DNA"/>
</dbReference>
<feature type="domain" description="Gfo/Idh/MocA-like oxidoreductase N-terminal" evidence="1">
    <location>
        <begin position="5"/>
        <end position="121"/>
    </location>
</feature>
<dbReference type="InterPro" id="IPR036291">
    <property type="entry name" value="NAD(P)-bd_dom_sf"/>
</dbReference>
<evidence type="ECO:0000259" key="2">
    <source>
        <dbReference type="Pfam" id="PF22725"/>
    </source>
</evidence>
<dbReference type="Gene3D" id="3.40.50.720">
    <property type="entry name" value="NAD(P)-binding Rossmann-like Domain"/>
    <property type="match status" value="1"/>
</dbReference>
<sequence>MSKLRLAVIGAGAIGRTHIALAQDHELFELAAIVDGSEPAQALAAQLGVAAYTDAQAMLTAVRPDAVIVATPNATHADIGIQCLQNGAAVLVEKPITDTLEDARRLCEAAEQAGRPLLVGHQRRYNAILRAARSIVQSGRLGKLVSATGMATWLKPDPYFDMTWRRHQGGGPILINLIHDIDLLRFLMGDIESVQASSANAVRGFEVEDTAAVILRFKNGALATMTVSDCSTTPWNWDLAAGESAHYPRQDVNSHFISGTHGSLTLPRLEVWEYRNERGWHEPLAQERIALHASNPYAEQLRHFHAVIQGLEEPVCSGRDALRSLQAILAIRRAAATGDMVRLDDETRSYATPA</sequence>
<reference evidence="4" key="1">
    <citation type="journal article" date="2019" name="Int. J. Syst. Evol. Microbiol.">
        <title>The Global Catalogue of Microorganisms (GCM) 10K type strain sequencing project: providing services to taxonomists for standard genome sequencing and annotation.</title>
        <authorList>
            <consortium name="The Broad Institute Genomics Platform"/>
            <consortium name="The Broad Institute Genome Sequencing Center for Infectious Disease"/>
            <person name="Wu L."/>
            <person name="Ma J."/>
        </authorList>
    </citation>
    <scope>NUCLEOTIDE SEQUENCE [LARGE SCALE GENOMIC DNA]</scope>
    <source>
        <strain evidence="4">CGMCC 4.7277</strain>
    </source>
</reference>
<keyword evidence="4" id="KW-1185">Reference proteome</keyword>